<dbReference type="PANTHER" id="PTHR43389:SF4">
    <property type="entry name" value="V-TYPE PROTON ATPASE SUBUNIT B"/>
    <property type="match status" value="1"/>
</dbReference>
<keyword evidence="2" id="KW-0813">Transport</keyword>
<dbReference type="NCBIfam" id="NF003235">
    <property type="entry name" value="PRK04196.1"/>
    <property type="match status" value="1"/>
</dbReference>
<evidence type="ECO:0000256" key="2">
    <source>
        <dbReference type="ARBA" id="ARBA00022448"/>
    </source>
</evidence>
<dbReference type="GO" id="GO:0046961">
    <property type="term" value="F:proton-transporting ATPase activity, rotational mechanism"/>
    <property type="evidence" value="ECO:0007669"/>
    <property type="project" value="TreeGrafter"/>
</dbReference>
<comment type="caution">
    <text evidence="10">The sequence shown here is derived from an EMBL/GenBank/DDBJ whole genome shotgun (WGS) entry which is preliminary data.</text>
</comment>
<feature type="domain" description="ATPase F1/V1/A1 complex alpha/beta subunit nucleotide-binding" evidence="5">
    <location>
        <begin position="1273"/>
        <end position="1408"/>
    </location>
</feature>
<dbReference type="InterPro" id="IPR055190">
    <property type="entry name" value="ATP-synt_VA_C"/>
</dbReference>
<dbReference type="InterPro" id="IPR011989">
    <property type="entry name" value="ARM-like"/>
</dbReference>
<dbReference type="InterPro" id="IPR020003">
    <property type="entry name" value="ATPase_a/bsu_AS"/>
</dbReference>
<reference evidence="10" key="1">
    <citation type="submission" date="2022-07" db="EMBL/GenBank/DDBJ databases">
        <title>Genome Sequence of Agrocybe chaxingu.</title>
        <authorList>
            <person name="Buettner E."/>
        </authorList>
    </citation>
    <scope>NUCLEOTIDE SEQUENCE</scope>
    <source>
        <strain evidence="10">MP-N11</strain>
    </source>
</reference>
<evidence type="ECO:0000313" key="11">
    <source>
        <dbReference type="Proteomes" id="UP001148786"/>
    </source>
</evidence>
<evidence type="ECO:0008006" key="12">
    <source>
        <dbReference type="Google" id="ProtNLM"/>
    </source>
</evidence>
<dbReference type="GO" id="GO:0005524">
    <property type="term" value="F:ATP binding"/>
    <property type="evidence" value="ECO:0007669"/>
    <property type="project" value="InterPro"/>
</dbReference>
<dbReference type="GO" id="GO:0007035">
    <property type="term" value="P:vacuolar acidification"/>
    <property type="evidence" value="ECO:0007669"/>
    <property type="project" value="TreeGrafter"/>
</dbReference>
<feature type="domain" description="ATPase F1/V1/A1 complex alpha/beta subunit N-terminal" evidence="6">
    <location>
        <begin position="1150"/>
        <end position="1216"/>
    </location>
</feature>
<accession>A0A9W8MXE3</accession>
<organism evidence="10 11">
    <name type="scientific">Agrocybe chaxingu</name>
    <dbReference type="NCBI Taxonomy" id="84603"/>
    <lineage>
        <taxon>Eukaryota</taxon>
        <taxon>Fungi</taxon>
        <taxon>Dikarya</taxon>
        <taxon>Basidiomycota</taxon>
        <taxon>Agaricomycotina</taxon>
        <taxon>Agaricomycetes</taxon>
        <taxon>Agaricomycetidae</taxon>
        <taxon>Agaricales</taxon>
        <taxon>Agaricineae</taxon>
        <taxon>Strophariaceae</taxon>
        <taxon>Agrocybe</taxon>
    </lineage>
</organism>
<evidence type="ECO:0000256" key="4">
    <source>
        <dbReference type="ARBA" id="ARBA00023065"/>
    </source>
</evidence>
<comment type="similarity">
    <text evidence="1">Belongs to the ATPase alpha/beta chains family.</text>
</comment>
<dbReference type="GO" id="GO:0046034">
    <property type="term" value="P:ATP metabolic process"/>
    <property type="evidence" value="ECO:0007669"/>
    <property type="project" value="InterPro"/>
</dbReference>
<evidence type="ECO:0000259" key="8">
    <source>
        <dbReference type="Pfam" id="PF22919"/>
    </source>
</evidence>
<proteinExistence type="inferred from homology"/>
<dbReference type="PROSITE" id="PS00152">
    <property type="entry name" value="ATPASE_ALPHA_BETA"/>
    <property type="match status" value="1"/>
</dbReference>
<dbReference type="Proteomes" id="UP001148786">
    <property type="component" value="Unassembled WGS sequence"/>
</dbReference>
<dbReference type="PANTHER" id="PTHR43389">
    <property type="entry name" value="V-TYPE PROTON ATPASE SUBUNIT B"/>
    <property type="match status" value="1"/>
</dbReference>
<dbReference type="Pfam" id="PF12612">
    <property type="entry name" value="TFCD_C"/>
    <property type="match status" value="1"/>
</dbReference>
<evidence type="ECO:0000256" key="3">
    <source>
        <dbReference type="ARBA" id="ARBA00022781"/>
    </source>
</evidence>
<keyword evidence="4" id="KW-0406">Ion transport</keyword>
<dbReference type="CDD" id="cd18112">
    <property type="entry name" value="ATP-synt_V_A-type_beta_C"/>
    <property type="match status" value="1"/>
</dbReference>
<dbReference type="SUPFAM" id="SSF48371">
    <property type="entry name" value="ARM repeat"/>
    <property type="match status" value="1"/>
</dbReference>
<keyword evidence="3" id="KW-0375">Hydrogen ion transport</keyword>
<dbReference type="Gene3D" id="1.25.10.10">
    <property type="entry name" value="Leucine-rich Repeat Variant"/>
    <property type="match status" value="1"/>
</dbReference>
<dbReference type="InterPro" id="IPR000194">
    <property type="entry name" value="ATPase_F1/V1/A1_a/bsu_nucl-bd"/>
</dbReference>
<dbReference type="InterPro" id="IPR004100">
    <property type="entry name" value="ATPase_F1/V1/A1_a/bsu_N"/>
</dbReference>
<feature type="domain" description="ATP synthase A/B type C-terminal" evidence="8">
    <location>
        <begin position="1454"/>
        <end position="1553"/>
    </location>
</feature>
<dbReference type="InterPro" id="IPR027417">
    <property type="entry name" value="P-loop_NTPase"/>
</dbReference>
<evidence type="ECO:0000313" key="10">
    <source>
        <dbReference type="EMBL" id="KAJ3509422.1"/>
    </source>
</evidence>
<dbReference type="Gene3D" id="3.40.50.12240">
    <property type="match status" value="2"/>
</dbReference>
<dbReference type="InterPro" id="IPR022879">
    <property type="entry name" value="V-ATPase_su_B/beta"/>
</dbReference>
<dbReference type="CDD" id="cd18118">
    <property type="entry name" value="ATP-synt_V_A-type_beta_N"/>
    <property type="match status" value="1"/>
</dbReference>
<sequence>MVEGVEERKHFATFERLGELKEIQESLLALNLFQEPTEDEQMKESFNLQRFSAVLAEYQEQSYLLDPYLEQLVTPVVECLKGFAKTVPENPTKKGSYIRVDHIATLLYYYVKFRGVKTIIRFFPHEIADLSIVVDYIQVPDGFIHLSYAWALRYSLLLWLYIICIIPFDLAQFDEPDKIGHTRSILQSFAKDNLGKAGLEREGAALLLSRLYMRKDTGSGFREFVEWTQGFLQGTDDIFTTIGVLQVVCEVAKSGSAEQVQAELVNLGSISNAIRASSTLPTNTLVRKYKTKLIARVALRLLPGRSSFRRRNGARALDGGIVTDETELEEIEVPEDVEGILEQLFGDLQDKACSSHLSEALLDAGRKGHNQTLLGLFGIHSIAAATLYDLPAIAEATWHGACLACAEMARRNLVEPQYLPQLIGWLSKALYFDLRKGAHSIGSNVRDAAAYVLWALARTQDQSTLVPHATNLAQRLTAVALFDREVHIRRAASAAFQEHVGRTSLFPHGIDVLGKTDFYAVSIRKHAFLVAAPQVAVHAEYRQFLFDHVLDVVLRHWDLGMRELGSQSLRLICSQDLHTLAPLAIHKSVRLLESLDSTDVHGGLAALCEIAIVYKECIEDSSELEDLLRGVFKHLNLVPEKTFTTTRNELIASAACRLIATSITVTEINLGPDSSVPTWKIIVEIGLKHRHPSVQEAAADAMSAITFVSFSTLIVEMKRGPSIIQQSLARFLSVINYDKHPTILPKALNYLLNSVKPSSKADVETRRSCFQAMPRILALVSPRLTSCVSKDVFSALFDALLGGLDDYTIDERGDVGSWVRIACIQGLTAISELMFRIAGSILDFEDYFPGDKYTAAVAGLLKQGVERLDNVRQEAGICLMKLLNDAPPPVDGADRWRLPGLSLLIELFQNPTEEAVGWNEGRWLFPRAMRLLEVPEYRKHVLVGIVLSIGSKTDSTQRPVAHSFVKFAQGLPLSQTPSAGYCLLELVTDLINHAKSNMTTNAVVVPVFQTFTLLLEADVLRQLPNEANGMQSLKTLLHMTTQNIGKIKSVQRIHESMKIVVNLLSFEHIRNEKAELLNGFLTHAFPRVRSDTAEYLYVFLQSADLGFETEAIEDVLLETEWLSDKELANINAAAVTREYRIKPHLDYRTVSAINGPLVVLDNVKFPSYNEIVQLTLPDGSKRGGQVLEVQGKKAIVQVFEGTSGVDVKATHVEFTGSSMKLPVAEDMLGRIFNGSGNPIDNGPKVFAEDYLDINGSPINPYSRIYPEEMIQTGISTIDTMNSIARGQKIPIFSAAGLPHNEIAAQIVRQAGLVKRPTKDVHDGHEDNFSVVFAAMGVNMETARFFKEDFESNGSLDRVTLFLNLANDPTIERIITPRLALTTAEYYAYQLEKHVLVILTDMSSYADALHITHPIPDLTGYITEGQIFVDRQLHNRQIYPPINVLPSLSRLMKSAIGEKLTRKDHGDVSNQLYAKYAIGRDAAAMKAVVGEEALSPEDKLALEFLDKFEHQFVGQGAYESRTIFESLDLAWSLLRIFPKEQLNRINPKIIAEFYGRKGTKRAATGAEGQDGGAPDGENLIQI</sequence>
<dbReference type="OrthoDB" id="1735853at2759"/>
<evidence type="ECO:0000259" key="7">
    <source>
        <dbReference type="Pfam" id="PF12612"/>
    </source>
</evidence>
<feature type="domain" description="Tubulin-folding cofactor D C-terminal" evidence="7">
    <location>
        <begin position="856"/>
        <end position="1052"/>
    </location>
</feature>
<gene>
    <name evidence="10" type="ORF">NLJ89_g5232</name>
</gene>
<feature type="domain" description="ATPase F1/V1/A1 complex alpha/beta subunit nucleotide-binding" evidence="5">
    <location>
        <begin position="1410"/>
        <end position="1448"/>
    </location>
</feature>
<dbReference type="Pfam" id="PF23579">
    <property type="entry name" value="ARM_TBCD"/>
    <property type="match status" value="1"/>
</dbReference>
<dbReference type="Pfam" id="PF22919">
    <property type="entry name" value="ATP-synt_VA_C"/>
    <property type="match status" value="1"/>
</dbReference>
<dbReference type="Pfam" id="PF02874">
    <property type="entry name" value="ATP-synt_ab_N"/>
    <property type="match status" value="1"/>
</dbReference>
<name>A0A9W8MXE3_9AGAR</name>
<dbReference type="InterPro" id="IPR022577">
    <property type="entry name" value="TBCD_C"/>
</dbReference>
<dbReference type="Pfam" id="PF00006">
    <property type="entry name" value="ATP-synt_ab"/>
    <property type="match status" value="2"/>
</dbReference>
<evidence type="ECO:0000259" key="5">
    <source>
        <dbReference type="Pfam" id="PF00006"/>
    </source>
</evidence>
<evidence type="ECO:0000256" key="1">
    <source>
        <dbReference type="ARBA" id="ARBA00008936"/>
    </source>
</evidence>
<dbReference type="EMBL" id="JANKHO010000478">
    <property type="protein sequence ID" value="KAJ3509422.1"/>
    <property type="molecule type" value="Genomic_DNA"/>
</dbReference>
<dbReference type="Pfam" id="PF25767">
    <property type="entry name" value="ARM_TBCD_2nd"/>
    <property type="match status" value="1"/>
</dbReference>
<dbReference type="CDD" id="cd01135">
    <property type="entry name" value="V_A-ATPase_B"/>
    <property type="match status" value="1"/>
</dbReference>
<dbReference type="SUPFAM" id="SSF52540">
    <property type="entry name" value="P-loop containing nucleoside triphosphate hydrolases"/>
    <property type="match status" value="1"/>
</dbReference>
<feature type="domain" description="Tubulin-folding cofactor D ARM repeats" evidence="9">
    <location>
        <begin position="323"/>
        <end position="510"/>
    </location>
</feature>
<evidence type="ECO:0000259" key="6">
    <source>
        <dbReference type="Pfam" id="PF02874"/>
    </source>
</evidence>
<protein>
    <recommendedName>
        <fullName evidence="12">Tubulin-specific chaperone D</fullName>
    </recommendedName>
</protein>
<keyword evidence="11" id="KW-1185">Reference proteome</keyword>
<dbReference type="InterPro" id="IPR058033">
    <property type="entry name" value="ARM_TBCD_2nd"/>
</dbReference>
<evidence type="ECO:0000259" key="9">
    <source>
        <dbReference type="Pfam" id="PF25767"/>
    </source>
</evidence>
<dbReference type="InterPro" id="IPR016024">
    <property type="entry name" value="ARM-type_fold"/>
</dbReference>